<dbReference type="Proteomes" id="UP000007819">
    <property type="component" value="Chromosome X"/>
</dbReference>
<dbReference type="AlphaFoldDB" id="A0A8R2F9W9"/>
<accession>A0A8R2F9W9</accession>
<feature type="compositionally biased region" description="Basic residues" evidence="1">
    <location>
        <begin position="38"/>
        <end position="61"/>
    </location>
</feature>
<gene>
    <name evidence="2" type="primary">100161468</name>
</gene>
<name>A0A8R2F9W9_ACYPI</name>
<dbReference type="OrthoDB" id="6624744at2759"/>
<feature type="compositionally biased region" description="Low complexity" evidence="1">
    <location>
        <begin position="94"/>
        <end position="116"/>
    </location>
</feature>
<sequence length="266" mass="31092">MSKYSSDSNSRDRTRSYSRYYNQRHRSSSSSSTDSSRYSRKNHSSRSGSRHHKKSTRRHRSSSSEYSSSRHKHSSRAYRRDESRSKRKYHRKSSSTSYDSNNSNSSIKNHQSKSSKAFNDNERNKGVQPNSLSTFEDDSLVVKSETVNKKDHDANWLQNNVLDIVKRENSIEQINQEGFVFKVFNSSSEPKYEETTDLTKYDVPNINEEAIDNLPTEESTFFICNKDRLLNARYKLLTKQERCISWAKQLFATYNQSEHNGRQFGD</sequence>
<evidence type="ECO:0000256" key="1">
    <source>
        <dbReference type="SAM" id="MobiDB-lite"/>
    </source>
</evidence>
<reference evidence="3" key="1">
    <citation type="submission" date="2010-06" db="EMBL/GenBank/DDBJ databases">
        <authorList>
            <person name="Jiang H."/>
            <person name="Abraham K."/>
            <person name="Ali S."/>
            <person name="Alsbrooks S.L."/>
            <person name="Anim B.N."/>
            <person name="Anosike U.S."/>
            <person name="Attaway T."/>
            <person name="Bandaranaike D.P."/>
            <person name="Battles P.K."/>
            <person name="Bell S.N."/>
            <person name="Bell A.V."/>
            <person name="Beltran B."/>
            <person name="Bickham C."/>
            <person name="Bustamante Y."/>
            <person name="Caleb T."/>
            <person name="Canada A."/>
            <person name="Cardenas V."/>
            <person name="Carter K."/>
            <person name="Chacko J."/>
            <person name="Chandrabose M.N."/>
            <person name="Chavez D."/>
            <person name="Chavez A."/>
            <person name="Chen L."/>
            <person name="Chu H.-S."/>
            <person name="Claassen K.J."/>
            <person name="Cockrell R."/>
            <person name="Collins M."/>
            <person name="Cooper J.A."/>
            <person name="Cree A."/>
            <person name="Curry S.M."/>
            <person name="Da Y."/>
            <person name="Dao M.D."/>
            <person name="Das B."/>
            <person name="Davila M.-L."/>
            <person name="Davy-Carroll L."/>
            <person name="Denson S."/>
            <person name="Dinh H."/>
            <person name="Ebong V.E."/>
            <person name="Edwards J.R."/>
            <person name="Egan A."/>
            <person name="El-Daye J."/>
            <person name="Escobedo L."/>
            <person name="Fernandez S."/>
            <person name="Fernando P.R."/>
            <person name="Flagg N."/>
            <person name="Forbes L.D."/>
            <person name="Fowler R.G."/>
            <person name="Fu Q."/>
            <person name="Gabisi R.A."/>
            <person name="Ganer J."/>
            <person name="Garbino Pronczuk A."/>
            <person name="Garcia R.M."/>
            <person name="Garner T."/>
            <person name="Garrett T.E."/>
            <person name="Gonzalez D.A."/>
            <person name="Hamid H."/>
            <person name="Hawkins E.S."/>
            <person name="Hirani K."/>
            <person name="Hogues M.E."/>
            <person name="Hollins B."/>
            <person name="Hsiao C.-H."/>
            <person name="Jabil R."/>
            <person name="James M.L."/>
            <person name="Jhangiani S.N."/>
            <person name="Johnson B."/>
            <person name="Johnson Q."/>
            <person name="Joshi V."/>
            <person name="Kalu J.B."/>
            <person name="Kam C."/>
            <person name="Kashfia A."/>
            <person name="Keebler J."/>
            <person name="Kisamo H."/>
            <person name="Kovar C.L."/>
            <person name="Lago L.A."/>
            <person name="Lai C.-Y."/>
            <person name="Laidlaw J."/>
            <person name="Lara F."/>
            <person name="Le T.-K."/>
            <person name="Lee S.L."/>
            <person name="Legall F.H."/>
            <person name="Lemon S.J."/>
            <person name="Lewis L.R."/>
            <person name="Li B."/>
            <person name="Liu Y."/>
            <person name="Liu Y.-S."/>
            <person name="Lopez J."/>
            <person name="Lozado R.J."/>
            <person name="Lu J."/>
            <person name="Madu R.C."/>
            <person name="Maheshwari M."/>
            <person name="Maheshwari R."/>
            <person name="Malloy K."/>
            <person name="Martinez E."/>
            <person name="Mathew T."/>
            <person name="Mercado I.C."/>
            <person name="Mercado C."/>
            <person name="Meyer B."/>
            <person name="Montgomery K."/>
            <person name="Morgan M.B."/>
            <person name="Munidasa M."/>
            <person name="Nazareth L.V."/>
            <person name="Nelson J."/>
            <person name="Ng B.M."/>
            <person name="Nguyen N.B."/>
            <person name="Nguyen P.Q."/>
            <person name="Nguyen T."/>
            <person name="Obregon M."/>
            <person name="Okwuonu G.O."/>
            <person name="Onwere C.G."/>
            <person name="Orozco G."/>
            <person name="Parra A."/>
            <person name="Patel S."/>
            <person name="Patil S."/>
            <person name="Perez A."/>
            <person name="Perez Y."/>
            <person name="Pham C."/>
            <person name="Primus E.L."/>
            <person name="Pu L.-L."/>
            <person name="Puazo M."/>
            <person name="Qin X."/>
            <person name="Quiroz J.B."/>
            <person name="Reese J."/>
            <person name="Richards S."/>
            <person name="Rives C.M."/>
            <person name="Robberts R."/>
            <person name="Ruiz S.J."/>
            <person name="Ruiz M.J."/>
            <person name="Santibanez J."/>
            <person name="Schneider B.W."/>
            <person name="Sisson I."/>
            <person name="Smith M."/>
            <person name="Sodergren E."/>
            <person name="Song X.-Z."/>
            <person name="Song B.B."/>
            <person name="Summersgill H."/>
            <person name="Thelus R."/>
            <person name="Thornton R.D."/>
            <person name="Trejos Z.Y."/>
            <person name="Usmani K."/>
            <person name="Vattathil S."/>
            <person name="Villasana D."/>
            <person name="Walker D.L."/>
            <person name="Wang S."/>
            <person name="Wang K."/>
            <person name="White C.S."/>
            <person name="Williams A.C."/>
            <person name="Williamson J."/>
            <person name="Wilson K."/>
            <person name="Woghiren I.O."/>
            <person name="Woodworth J.R."/>
            <person name="Worley K.C."/>
            <person name="Wright R.A."/>
            <person name="Wu W."/>
            <person name="Young L."/>
            <person name="Zhang L."/>
            <person name="Zhang J."/>
            <person name="Zhu Y."/>
            <person name="Muzny D.M."/>
            <person name="Weinstock G."/>
            <person name="Gibbs R.A."/>
        </authorList>
    </citation>
    <scope>NUCLEOTIDE SEQUENCE [LARGE SCALE GENOMIC DNA]</scope>
    <source>
        <strain evidence="3">LSR1</strain>
    </source>
</reference>
<evidence type="ECO:0000313" key="3">
    <source>
        <dbReference type="Proteomes" id="UP000007819"/>
    </source>
</evidence>
<dbReference type="EnsemblMetazoa" id="XM_008186388.3">
    <property type="protein sequence ID" value="XP_008184610.1"/>
    <property type="gene ID" value="LOC100161468"/>
</dbReference>
<reference evidence="2" key="2">
    <citation type="submission" date="2022-06" db="UniProtKB">
        <authorList>
            <consortium name="EnsemblMetazoa"/>
        </authorList>
    </citation>
    <scope>IDENTIFICATION</scope>
</reference>
<protein>
    <submittedName>
        <fullName evidence="2">Uncharacterized protein</fullName>
    </submittedName>
</protein>
<proteinExistence type="predicted"/>
<dbReference type="EnsemblMetazoa" id="XM_008186387.3">
    <property type="protein sequence ID" value="XP_008184609.1"/>
    <property type="gene ID" value="LOC100161468"/>
</dbReference>
<evidence type="ECO:0000313" key="2">
    <source>
        <dbReference type="EnsemblMetazoa" id="XP_008184609.1"/>
    </source>
</evidence>
<organism evidence="2 3">
    <name type="scientific">Acyrthosiphon pisum</name>
    <name type="common">Pea aphid</name>
    <dbReference type="NCBI Taxonomy" id="7029"/>
    <lineage>
        <taxon>Eukaryota</taxon>
        <taxon>Metazoa</taxon>
        <taxon>Ecdysozoa</taxon>
        <taxon>Arthropoda</taxon>
        <taxon>Hexapoda</taxon>
        <taxon>Insecta</taxon>
        <taxon>Pterygota</taxon>
        <taxon>Neoptera</taxon>
        <taxon>Paraneoptera</taxon>
        <taxon>Hemiptera</taxon>
        <taxon>Sternorrhyncha</taxon>
        <taxon>Aphidomorpha</taxon>
        <taxon>Aphidoidea</taxon>
        <taxon>Aphididae</taxon>
        <taxon>Macrosiphini</taxon>
        <taxon>Acyrthosiphon</taxon>
    </lineage>
</organism>
<feature type="region of interest" description="Disordered" evidence="1">
    <location>
        <begin position="1"/>
        <end position="132"/>
    </location>
</feature>
<keyword evidence="3" id="KW-1185">Reference proteome</keyword>